<dbReference type="Gene3D" id="2.60.40.1120">
    <property type="entry name" value="Carboxypeptidase-like, regulatory domain"/>
    <property type="match status" value="5"/>
</dbReference>
<reference evidence="1 2" key="1">
    <citation type="submission" date="2022-11" db="EMBL/GenBank/DDBJ databases">
        <title>Minimal conservation of predation-associated metabolite biosynthetic gene clusters underscores biosynthetic potential of Myxococcota including descriptions for ten novel species: Archangium lansinium sp. nov., Myxococcus landrumus sp. nov., Nannocystis bai.</title>
        <authorList>
            <person name="Ahearne A."/>
            <person name="Stevens C."/>
            <person name="Dowd S."/>
        </authorList>
    </citation>
    <scope>NUCLEOTIDE SEQUENCE [LARGE SCALE GENOMIC DNA]</scope>
    <source>
        <strain evidence="1 2">NCWAL01</strain>
    </source>
</reference>
<evidence type="ECO:0000313" key="1">
    <source>
        <dbReference type="EMBL" id="MDC0706932.1"/>
    </source>
</evidence>
<evidence type="ECO:0000313" key="2">
    <source>
        <dbReference type="Proteomes" id="UP001221838"/>
    </source>
</evidence>
<dbReference type="InterPro" id="IPR036034">
    <property type="entry name" value="PDZ_sf"/>
</dbReference>
<proteinExistence type="predicted"/>
<comment type="caution">
    <text evidence="1">The sequence shown here is derived from an EMBL/GenBank/DDBJ whole genome shotgun (WGS) entry which is preliminary data.</text>
</comment>
<sequence>MALLPARPGRYLVSARAGNFATARADVLKPQGEAVTAVRLTLAAGGALEGSVVNKASQGPVPLAELVLTPRGLSMDERASAPQEERFSASSNERGSFRFDGLAPGEYQLEARAPGHSPKRLSRVHVPSSGITIEMEASAFIEGFVELSEGSPAALAHVSAFGAEEAILTETGAGGGFSLDVPPGSYQLTAQKGGKTGSTHGKLVVGAGMTLQNIRIRLGASTAIEGVVRQKDSGLPIAHAVIAALPSSEGGEVEVGRASSNPEGRFEVAGLAPGAYDVRVRAQGFKALHRAGITLLEGQRFELLAELASNGRIEGTVTGSAKQPLAGVHVSPQRKWGPLEGAGATVTNEEGHFALEDVPPGDVYVAARRPGSDANTRVPVKVESGKTSRVQLQLSDEGTLEGTVRLLGGRLPTRPVTVYAKQVEAPRSEGLEVPATAEGTFSIRAGAGRYQLSAWLVDARSGNDQEKIVTLEADQRQHVDLEVREGTKPITVTVLEPNGAPSVRATVMGCEAGQSNILLEDLTDESGQVTLRVDSLGADLLHLWATNGGRSGDLPRVSSGSTRATLQLSPGARLTGTVRSAGGRAVDGFQLVVAAIRTGEDFFSQQKFEFTGDRFHVEDVAPGRLSVTATLPDGRAGKAEAAPVSGSAAHVEIVVEAGGGLKGRLLDLKSGEPIPQAFVEVDGLVSPTTGPDGRFQLDDIAPGPHRATAWERQHGIADKQVNILPGKVLELGDWYMASPPVEPGRLGLAFGMSGEDVIIRWISAGAGTGVQIGDVITAIDGATVLTPGEARQRELGPPGSPATLSLRRGTQRHTVTLIRAGSPQ</sequence>
<dbReference type="SUPFAM" id="SSF49452">
    <property type="entry name" value="Starch-binding domain-like"/>
    <property type="match status" value="4"/>
</dbReference>
<name>A0ABT5CZS2_9BACT</name>
<keyword evidence="2" id="KW-1185">Reference proteome</keyword>
<dbReference type="Gene3D" id="2.30.42.10">
    <property type="match status" value="1"/>
</dbReference>
<dbReference type="RefSeq" id="WP_272134056.1">
    <property type="nucleotide sequence ID" value="NZ_JAQNDM010000001.1"/>
</dbReference>
<gene>
    <name evidence="1" type="ORF">POL68_00450</name>
</gene>
<dbReference type="Proteomes" id="UP001221838">
    <property type="component" value="Unassembled WGS sequence"/>
</dbReference>
<dbReference type="InterPro" id="IPR008969">
    <property type="entry name" value="CarboxyPept-like_regulatory"/>
</dbReference>
<accession>A0ABT5CZS2</accession>
<dbReference type="SUPFAM" id="SSF50156">
    <property type="entry name" value="PDZ domain-like"/>
    <property type="match status" value="1"/>
</dbReference>
<dbReference type="Pfam" id="PF13620">
    <property type="entry name" value="CarboxypepD_reg"/>
    <property type="match status" value="3"/>
</dbReference>
<protein>
    <submittedName>
        <fullName evidence="1">Carboxypeptidase regulatory-like domain-containing protein</fullName>
    </submittedName>
</protein>
<dbReference type="InterPro" id="IPR013784">
    <property type="entry name" value="Carb-bd-like_fold"/>
</dbReference>
<dbReference type="SUPFAM" id="SSF49464">
    <property type="entry name" value="Carboxypeptidase regulatory domain-like"/>
    <property type="match status" value="1"/>
</dbReference>
<dbReference type="EMBL" id="JAQNDM010000001">
    <property type="protein sequence ID" value="MDC0706932.1"/>
    <property type="molecule type" value="Genomic_DNA"/>
</dbReference>
<organism evidence="1 2">
    <name type="scientific">Stigmatella ashevillensis</name>
    <dbReference type="NCBI Taxonomy" id="2995309"/>
    <lineage>
        <taxon>Bacteria</taxon>
        <taxon>Pseudomonadati</taxon>
        <taxon>Myxococcota</taxon>
        <taxon>Myxococcia</taxon>
        <taxon>Myxococcales</taxon>
        <taxon>Cystobacterineae</taxon>
        <taxon>Archangiaceae</taxon>
        <taxon>Stigmatella</taxon>
    </lineage>
</organism>